<keyword evidence="7" id="KW-1185">Reference proteome</keyword>
<dbReference type="NCBIfam" id="NF007129">
    <property type="entry name" value="PRK09570.1"/>
    <property type="match status" value="1"/>
</dbReference>
<keyword evidence="2 4" id="KW-0804">Transcription</keyword>
<name>A0A0A7LIC0_9ARCH</name>
<dbReference type="STRING" id="1577791.Mpt1_c13900"/>
<evidence type="ECO:0000256" key="2">
    <source>
        <dbReference type="ARBA" id="ARBA00023163"/>
    </source>
</evidence>
<dbReference type="GO" id="GO:0003677">
    <property type="term" value="F:DNA binding"/>
    <property type="evidence" value="ECO:0007669"/>
    <property type="project" value="InterPro"/>
</dbReference>
<evidence type="ECO:0000313" key="6">
    <source>
        <dbReference type="EMBL" id="AIZ57251.1"/>
    </source>
</evidence>
<organism evidence="6 7">
    <name type="scientific">Candidatus Methanoplasma termitum</name>
    <dbReference type="NCBI Taxonomy" id="1577791"/>
    <lineage>
        <taxon>Archaea</taxon>
        <taxon>Methanobacteriati</taxon>
        <taxon>Thermoplasmatota</taxon>
        <taxon>Thermoplasmata</taxon>
        <taxon>Methanomassiliicoccales</taxon>
        <taxon>Methanomassiliicoccaceae</taxon>
        <taxon>Candidatus Methanoplasma</taxon>
    </lineage>
</organism>
<protein>
    <recommendedName>
        <fullName evidence="4">DNA-directed RNA polymerase subunit Rpo5</fullName>
        <ecNumber evidence="4">2.7.7.6</ecNumber>
    </recommendedName>
    <alternativeName>
        <fullName evidence="4">DNA-directed RNA polymerase subunit H</fullName>
    </alternativeName>
</protein>
<keyword evidence="1 4" id="KW-0240">DNA-directed RNA polymerase</keyword>
<proteinExistence type="inferred from homology"/>
<dbReference type="EMBL" id="CP010070">
    <property type="protein sequence ID" value="AIZ57251.1"/>
    <property type="molecule type" value="Genomic_DNA"/>
</dbReference>
<dbReference type="InterPro" id="IPR020608">
    <property type="entry name" value="RNA_pol_subH/Rpb5_CS"/>
</dbReference>
<dbReference type="InterPro" id="IPR000783">
    <property type="entry name" value="RNA_pol_subH/Rpb5_C"/>
</dbReference>
<comment type="function">
    <text evidence="4">DNA-dependent RNA polymerase (RNAP) catalyzes the transcription of DNA into RNA using the four ribonucleoside triphosphates as substrates.</text>
</comment>
<reference evidence="6 7" key="1">
    <citation type="journal article" date="2014" name="Appl. Environ. Microbiol.">
        <title>Comparative Genome Analysis of 'Candidatus Methanoplasma termitum' Indicates a New Mode of Energy Metabolism in the Seventh Order of Methanogens.</title>
        <authorList>
            <person name="Lang K."/>
            <person name="Schuldes J."/>
            <person name="Klingl A."/>
            <person name="Poehlein A."/>
            <person name="Daniel R."/>
            <person name="Brune A."/>
        </authorList>
    </citation>
    <scope>NUCLEOTIDE SEQUENCE [LARGE SCALE GENOMIC DNA]</scope>
    <source>
        <strain evidence="7">Mpt1</strain>
    </source>
</reference>
<comment type="subunit">
    <text evidence="4">Part of the RNA polymerase complex.</text>
</comment>
<dbReference type="HOGENOM" id="CLU_058320_4_0_2"/>
<dbReference type="Pfam" id="PF01191">
    <property type="entry name" value="RNA_pol_Rpb5_C"/>
    <property type="match status" value="1"/>
</dbReference>
<evidence type="ECO:0000259" key="5">
    <source>
        <dbReference type="Pfam" id="PF01191"/>
    </source>
</evidence>
<evidence type="ECO:0000256" key="4">
    <source>
        <dbReference type="HAMAP-Rule" id="MF_00025"/>
    </source>
</evidence>
<dbReference type="GO" id="GO:0006362">
    <property type="term" value="P:transcription elongation by RNA polymerase I"/>
    <property type="evidence" value="ECO:0007669"/>
    <property type="project" value="TreeGrafter"/>
</dbReference>
<dbReference type="Proteomes" id="UP000030787">
    <property type="component" value="Chromosome"/>
</dbReference>
<dbReference type="AlphaFoldDB" id="A0A0A7LIC0"/>
<evidence type="ECO:0000313" key="7">
    <source>
        <dbReference type="Proteomes" id="UP000030787"/>
    </source>
</evidence>
<dbReference type="GO" id="GO:0042797">
    <property type="term" value="P:tRNA transcription by RNA polymerase III"/>
    <property type="evidence" value="ECO:0007669"/>
    <property type="project" value="TreeGrafter"/>
</dbReference>
<dbReference type="InterPro" id="IPR035913">
    <property type="entry name" value="RPB5-like_sf"/>
</dbReference>
<feature type="domain" description="RNA polymerase subunit H/Rpb5 C-terminal" evidence="5">
    <location>
        <begin position="13"/>
        <end position="90"/>
    </location>
</feature>
<dbReference type="KEGG" id="mear:Mpt1_c13900"/>
<dbReference type="EC" id="2.7.7.6" evidence="4"/>
<keyword evidence="4 6" id="KW-0548">Nucleotidyltransferase</keyword>
<dbReference type="PANTHER" id="PTHR10535:SF0">
    <property type="entry name" value="DNA-DIRECTED RNA POLYMERASES I, II, AND III SUBUNIT RPABC1"/>
    <property type="match status" value="1"/>
</dbReference>
<dbReference type="InterPro" id="IPR014381">
    <property type="entry name" value="Arch_Rpo5/euc_Rpb5"/>
</dbReference>
<comment type="catalytic activity">
    <reaction evidence="4">
        <text>RNA(n) + a ribonucleoside 5'-triphosphate = RNA(n+1) + diphosphate</text>
        <dbReference type="Rhea" id="RHEA:21248"/>
        <dbReference type="Rhea" id="RHEA-COMP:14527"/>
        <dbReference type="Rhea" id="RHEA-COMP:17342"/>
        <dbReference type="ChEBI" id="CHEBI:33019"/>
        <dbReference type="ChEBI" id="CHEBI:61557"/>
        <dbReference type="ChEBI" id="CHEBI:140395"/>
        <dbReference type="EC" id="2.7.7.6"/>
    </reaction>
</comment>
<dbReference type="SUPFAM" id="SSF55287">
    <property type="entry name" value="RPB5-like RNA polymerase subunit"/>
    <property type="match status" value="1"/>
</dbReference>
<dbReference type="PANTHER" id="PTHR10535">
    <property type="entry name" value="DNA-DIRECTED RNA POLYMERASES I, II, AND III SUBUNIT RPABC1"/>
    <property type="match status" value="1"/>
</dbReference>
<comment type="subcellular location">
    <subcellularLocation>
        <location evidence="4">Cytoplasm</location>
    </subcellularLocation>
</comment>
<dbReference type="PROSITE" id="PS01110">
    <property type="entry name" value="RNA_POL_H_23KD"/>
    <property type="match status" value="1"/>
</dbReference>
<evidence type="ECO:0000256" key="3">
    <source>
        <dbReference type="ARBA" id="ARBA00025765"/>
    </source>
</evidence>
<sequence>MAGVKVAADNISFNVLKHDLVPEHHLLSEEEAKKILTEMGMTYDQLPKIRNNDAGIRVLESIHGPIAEGRVVKIVRKSETTQEFVAYRLVTKG</sequence>
<dbReference type="GO" id="GO:0000428">
    <property type="term" value="C:DNA-directed RNA polymerase complex"/>
    <property type="evidence" value="ECO:0007669"/>
    <property type="project" value="UniProtKB-KW"/>
</dbReference>
<dbReference type="GO" id="GO:0003899">
    <property type="term" value="F:DNA-directed RNA polymerase activity"/>
    <property type="evidence" value="ECO:0007669"/>
    <property type="project" value="UniProtKB-UniRule"/>
</dbReference>
<gene>
    <name evidence="4 6" type="primary">rpoH</name>
    <name evidence="4" type="synonym">rpo5</name>
    <name evidence="6" type="ORF">Mpt1_c13900</name>
</gene>
<dbReference type="Gene3D" id="3.90.940.20">
    <property type="entry name" value="RPB5-like RNA polymerase subunit"/>
    <property type="match status" value="1"/>
</dbReference>
<comment type="similarity">
    <text evidence="3 4">Belongs to the archaeal Rpo5/eukaryotic RPB5 RNA polymerase subunit family.</text>
</comment>
<evidence type="ECO:0000256" key="1">
    <source>
        <dbReference type="ARBA" id="ARBA00022478"/>
    </source>
</evidence>
<dbReference type="HAMAP" id="MF_00025">
    <property type="entry name" value="RNApol_Rpo5_RPB5"/>
    <property type="match status" value="1"/>
</dbReference>
<dbReference type="GO" id="GO:0006366">
    <property type="term" value="P:transcription by RNA polymerase II"/>
    <property type="evidence" value="ECO:0007669"/>
    <property type="project" value="TreeGrafter"/>
</dbReference>
<keyword evidence="4 6" id="KW-0808">Transferase</keyword>
<keyword evidence="4" id="KW-0963">Cytoplasm</keyword>
<dbReference type="GO" id="GO:0005737">
    <property type="term" value="C:cytoplasm"/>
    <property type="evidence" value="ECO:0007669"/>
    <property type="project" value="UniProtKB-SubCell"/>
</dbReference>
<accession>A0A0A7LIC0</accession>